<evidence type="ECO:0000313" key="4">
    <source>
        <dbReference type="Proteomes" id="UP000414233"/>
    </source>
</evidence>
<dbReference type="GO" id="GO:0006567">
    <property type="term" value="P:L-threonine catabolic process"/>
    <property type="evidence" value="ECO:0007669"/>
    <property type="project" value="TreeGrafter"/>
</dbReference>
<dbReference type="Pfam" id="PF01370">
    <property type="entry name" value="Epimerase"/>
    <property type="match status" value="1"/>
</dbReference>
<dbReference type="InterPro" id="IPR051225">
    <property type="entry name" value="NAD(P)_epim/dehydratase"/>
</dbReference>
<organism evidence="3 4">
    <name type="scientific">Pandoraea terrae</name>
    <dbReference type="NCBI Taxonomy" id="1537710"/>
    <lineage>
        <taxon>Bacteria</taxon>
        <taxon>Pseudomonadati</taxon>
        <taxon>Pseudomonadota</taxon>
        <taxon>Betaproteobacteria</taxon>
        <taxon>Burkholderiales</taxon>
        <taxon>Burkholderiaceae</taxon>
        <taxon>Pandoraea</taxon>
    </lineage>
</organism>
<dbReference type="RefSeq" id="WP_150696374.1">
    <property type="nucleotide sequence ID" value="NZ_CABPRZ010000005.1"/>
</dbReference>
<dbReference type="PANTHER" id="PTHR42687">
    <property type="entry name" value="L-THREONINE 3-DEHYDROGENASE"/>
    <property type="match status" value="1"/>
</dbReference>
<dbReference type="AlphaFoldDB" id="A0A5E4TP95"/>
<evidence type="ECO:0000256" key="1">
    <source>
        <dbReference type="ARBA" id="ARBA00007637"/>
    </source>
</evidence>
<dbReference type="InterPro" id="IPR001509">
    <property type="entry name" value="Epimerase_deHydtase"/>
</dbReference>
<comment type="similarity">
    <text evidence="1">Belongs to the NAD(P)-dependent epimerase/dehydratase family.</text>
</comment>
<keyword evidence="4" id="KW-1185">Reference proteome</keyword>
<protein>
    <submittedName>
        <fullName evidence="3">NAD-dependent epimerase</fullName>
    </submittedName>
</protein>
<dbReference type="InterPro" id="IPR036291">
    <property type="entry name" value="NAD(P)-bd_dom_sf"/>
</dbReference>
<accession>A0A5E4TP95</accession>
<proteinExistence type="inferred from homology"/>
<feature type="domain" description="NAD-dependent epimerase/dehydratase" evidence="2">
    <location>
        <begin position="4"/>
        <end position="239"/>
    </location>
</feature>
<dbReference type="Proteomes" id="UP000414233">
    <property type="component" value="Unassembled WGS sequence"/>
</dbReference>
<reference evidence="3 4" key="1">
    <citation type="submission" date="2019-08" db="EMBL/GenBank/DDBJ databases">
        <authorList>
            <person name="Peeters C."/>
        </authorList>
    </citation>
    <scope>NUCLEOTIDE SEQUENCE [LARGE SCALE GENOMIC DNA]</scope>
    <source>
        <strain evidence="3 4">LMG 30175</strain>
    </source>
</reference>
<dbReference type="PANTHER" id="PTHR42687:SF1">
    <property type="entry name" value="L-THREONINE 3-DEHYDROGENASE, MITOCHONDRIAL"/>
    <property type="match status" value="1"/>
</dbReference>
<dbReference type="GO" id="GO:0008743">
    <property type="term" value="F:L-threonine 3-dehydrogenase activity"/>
    <property type="evidence" value="ECO:0007669"/>
    <property type="project" value="TreeGrafter"/>
</dbReference>
<evidence type="ECO:0000313" key="3">
    <source>
        <dbReference type="EMBL" id="VVD88398.1"/>
    </source>
</evidence>
<sequence length="321" mass="35154">MERILIIGANGQIGSELVDALAVRFGAEYVVATDIAPGPSGHPVHYETLDVLDAARLSALVQRHGITQIFHLAALLSATGEARPMQAWTLNMNGLLNVLELARERPGLRVFWPSSIAAFGPHTPAIETPQLAIMDPTTMYGISKQAGERLCEYYFAKFGVDVRSLRYPGVISYKTPPGGGTTDYAIDIFQAAKRGEMYTCFLKEDATLPMMYMPDAVRATLDLMAADAASIRVRSSYNVAGVSFDPATLAAAIAKRAPGFTVRYAPDFRQEIAETWPHTLDDTHARYDWGWRPEYDLAAIVDDMLAHVPLDWHAPVLSDAA</sequence>
<gene>
    <name evidence="3" type="ORF">PTE30175_01417</name>
</gene>
<evidence type="ECO:0000259" key="2">
    <source>
        <dbReference type="Pfam" id="PF01370"/>
    </source>
</evidence>
<dbReference type="Gene3D" id="3.40.50.720">
    <property type="entry name" value="NAD(P)-binding Rossmann-like Domain"/>
    <property type="match status" value="1"/>
</dbReference>
<dbReference type="SUPFAM" id="SSF51735">
    <property type="entry name" value="NAD(P)-binding Rossmann-fold domains"/>
    <property type="match status" value="1"/>
</dbReference>
<name>A0A5E4TP95_9BURK</name>
<dbReference type="EMBL" id="CABPRZ010000005">
    <property type="protein sequence ID" value="VVD88398.1"/>
    <property type="molecule type" value="Genomic_DNA"/>
</dbReference>
<dbReference type="OrthoDB" id="9779902at2"/>